<dbReference type="AlphaFoldDB" id="A0A2D1U8V9"/>
<reference evidence="1 2" key="1">
    <citation type="submission" date="2017-10" db="EMBL/GenBank/DDBJ databases">
        <title>Whole genome of Pedobacter ginsengisoli T01R-27 isolated from tomato rhizosphere.</title>
        <authorList>
            <person name="Weon H.-Y."/>
            <person name="Lee S.A."/>
            <person name="Sang M.K."/>
            <person name="Song J."/>
        </authorList>
    </citation>
    <scope>NUCLEOTIDE SEQUENCE [LARGE SCALE GENOMIC DNA]</scope>
    <source>
        <strain evidence="1 2">T01R-27</strain>
    </source>
</reference>
<gene>
    <name evidence="1" type="ORF">CPT03_17025</name>
</gene>
<evidence type="ECO:0000313" key="2">
    <source>
        <dbReference type="Proteomes" id="UP000223749"/>
    </source>
</evidence>
<dbReference type="SUPFAM" id="SSF82185">
    <property type="entry name" value="Histone H3 K4-specific methyltransferase SET7/9 N-terminal domain"/>
    <property type="match status" value="1"/>
</dbReference>
<dbReference type="EMBL" id="CP024091">
    <property type="protein sequence ID" value="ATP58048.1"/>
    <property type="molecule type" value="Genomic_DNA"/>
</dbReference>
<dbReference type="Gene3D" id="3.90.930.1">
    <property type="match status" value="1"/>
</dbReference>
<evidence type="ECO:0000313" key="1">
    <source>
        <dbReference type="EMBL" id="ATP58048.1"/>
    </source>
</evidence>
<proteinExistence type="predicted"/>
<protein>
    <recommendedName>
        <fullName evidence="3">Membrane-binding protein</fullName>
    </recommendedName>
</protein>
<dbReference type="Proteomes" id="UP000223749">
    <property type="component" value="Chromosome"/>
</dbReference>
<organism evidence="1 2">
    <name type="scientific">Pedobacter ginsengisoli</name>
    <dbReference type="NCBI Taxonomy" id="363852"/>
    <lineage>
        <taxon>Bacteria</taxon>
        <taxon>Pseudomonadati</taxon>
        <taxon>Bacteroidota</taxon>
        <taxon>Sphingobacteriia</taxon>
        <taxon>Sphingobacteriales</taxon>
        <taxon>Sphingobacteriaceae</taxon>
        <taxon>Pedobacter</taxon>
    </lineage>
</organism>
<keyword evidence="2" id="KW-1185">Reference proteome</keyword>
<dbReference type="KEGG" id="pgs:CPT03_17025"/>
<evidence type="ECO:0008006" key="3">
    <source>
        <dbReference type="Google" id="ProtNLM"/>
    </source>
</evidence>
<name>A0A2D1U8V9_9SPHI</name>
<dbReference type="OrthoDB" id="703600at2"/>
<accession>A0A2D1U8V9</accession>
<sequence>MSKLNKRISFLVMALVLVVNLAMGQYSSKDFLTHKIIVNHDNYTVVAYVKPTHKIYVESDRLYYWFSTNLIKSTQGGYSGKLLNGRYQEFFLNKNLKEWGAFSAGLKTGKWKSWDEAGKLKEEYCWDSGKKNGAYSKYDSVGRIAEKGKYRNDLLNGKQTVIIGDSTKINYFKKGKPTEKPHFIPKFIRDIFSKKNTKNTENQTQL</sequence>
<dbReference type="RefSeq" id="WP_099439956.1">
    <property type="nucleotide sequence ID" value="NZ_CP024091.1"/>
</dbReference>